<name>A0A4P8HTN8_9BURK</name>
<accession>A0A4P8HTN8</accession>
<reference evidence="2 3" key="1">
    <citation type="submission" date="2019-05" db="EMBL/GenBank/DDBJ databases">
        <title>Draft Genome Sequences of Six Type Strains of the Genus Massilia.</title>
        <authorList>
            <person name="Miess H."/>
            <person name="Frediansyhah A."/>
            <person name="Gross H."/>
        </authorList>
    </citation>
    <scope>NUCLEOTIDE SEQUENCE [LARGE SCALE GENOMIC DNA]</scope>
    <source>
        <strain evidence="2 3">DSMZ 26121</strain>
    </source>
</reference>
<keyword evidence="3" id="KW-1185">Reference proteome</keyword>
<evidence type="ECO:0000313" key="2">
    <source>
        <dbReference type="EMBL" id="QCP11890.1"/>
    </source>
</evidence>
<dbReference type="EMBL" id="CP040017">
    <property type="protein sequence ID" value="QCP11890.1"/>
    <property type="molecule type" value="Genomic_DNA"/>
</dbReference>
<evidence type="ECO:0000313" key="3">
    <source>
        <dbReference type="Proteomes" id="UP000298763"/>
    </source>
</evidence>
<gene>
    <name evidence="2" type="ORF">FCL38_16805</name>
    <name evidence="1" type="ORF">FHS02_001410</name>
</gene>
<sequence>MAPMDNVYISLLHDFTGSLQSATGFLAEHEELEVQFGELRRNARLDALVKTKTPDGGSCVLAIEMKRIAYPRDVRMAISHLMEYRATAPQDTRVELCFVADSISPGSRQALREAGINYYDQSGTLYFKYHTWLVDIERAPIRPARKKDFALFSGAREQVVHALLYHWYGNADEGDITGAELASLSHTSTYTVSSTMQALEQLDFVESKGSGPSQRRRLRDPAALVDAWAEEWTRRREVKTRWYTYAPSGHITDRVIEGFVSHARQEWALTGAAAANAIVPRLTQVDRVEVIVQPGEAEQLASAIGLTQADKGSNVVMIERTGASLLFLDEHPERPHSRFASRFIQYLDLLNGYGRNKELAEEFRKHALKIGSSK</sequence>
<dbReference type="OrthoDB" id="8873308at2"/>
<organism evidence="1 4">
    <name type="scientific">Pseudoduganella umbonata</name>
    <dbReference type="NCBI Taxonomy" id="864828"/>
    <lineage>
        <taxon>Bacteria</taxon>
        <taxon>Pseudomonadati</taxon>
        <taxon>Pseudomonadota</taxon>
        <taxon>Betaproteobacteria</taxon>
        <taxon>Burkholderiales</taxon>
        <taxon>Oxalobacteraceae</taxon>
        <taxon>Telluria group</taxon>
        <taxon>Pseudoduganella</taxon>
    </lineage>
</organism>
<protein>
    <submittedName>
        <fullName evidence="1">Uncharacterized protein</fullName>
    </submittedName>
</protein>
<evidence type="ECO:0000313" key="4">
    <source>
        <dbReference type="Proteomes" id="UP000584325"/>
    </source>
</evidence>
<reference evidence="1 4" key="2">
    <citation type="submission" date="2020-08" db="EMBL/GenBank/DDBJ databases">
        <title>Genomic Encyclopedia of Type Strains, Phase III (KMG-III): the genomes of soil and plant-associated and newly described type strains.</title>
        <authorList>
            <person name="Whitman W."/>
        </authorList>
    </citation>
    <scope>NUCLEOTIDE SEQUENCE [LARGE SCALE GENOMIC DNA]</scope>
    <source>
        <strain evidence="1 4">CECT 7753</strain>
    </source>
</reference>
<evidence type="ECO:0000313" key="1">
    <source>
        <dbReference type="EMBL" id="MBB3220611.1"/>
    </source>
</evidence>
<dbReference type="InterPro" id="IPR019238">
    <property type="entry name" value="AbiEi_2"/>
</dbReference>
<dbReference type="Proteomes" id="UP000584325">
    <property type="component" value="Unassembled WGS sequence"/>
</dbReference>
<dbReference type="AlphaFoldDB" id="A0A4P8HTN8"/>
<dbReference type="EMBL" id="JACHXS010000002">
    <property type="protein sequence ID" value="MBB3220611.1"/>
    <property type="molecule type" value="Genomic_DNA"/>
</dbReference>
<dbReference type="Proteomes" id="UP000298763">
    <property type="component" value="Chromosome"/>
</dbReference>
<dbReference type="Pfam" id="PF09952">
    <property type="entry name" value="AbiEi_2"/>
    <property type="match status" value="1"/>
</dbReference>
<dbReference type="RefSeq" id="WP_137314734.1">
    <property type="nucleotide sequence ID" value="NZ_CP040017.1"/>
</dbReference>
<proteinExistence type="predicted"/>